<proteinExistence type="predicted"/>
<evidence type="ECO:0000313" key="1">
    <source>
        <dbReference type="EMBL" id="MEV0972464.1"/>
    </source>
</evidence>
<dbReference type="RefSeq" id="WP_358137600.1">
    <property type="nucleotide sequence ID" value="NZ_JBFALK010000016.1"/>
</dbReference>
<comment type="caution">
    <text evidence="1">The sequence shown here is derived from an EMBL/GenBank/DDBJ whole genome shotgun (WGS) entry which is preliminary data.</text>
</comment>
<name>A0ABV3GLI0_MICGL</name>
<organism evidence="1 2">
    <name type="scientific">Microtetraspora glauca</name>
    <dbReference type="NCBI Taxonomy" id="1996"/>
    <lineage>
        <taxon>Bacteria</taxon>
        <taxon>Bacillati</taxon>
        <taxon>Actinomycetota</taxon>
        <taxon>Actinomycetes</taxon>
        <taxon>Streptosporangiales</taxon>
        <taxon>Streptosporangiaceae</taxon>
        <taxon>Microtetraspora</taxon>
    </lineage>
</organism>
<sequence>MFQWIFERDRLDVHVRVLWFSDHEQTNRRAEILFNANCTLDQLARAIIAGFRRLHHEIGERAYEAGWDFSFPAHEIAALDQARRSVAQLS</sequence>
<accession>A0ABV3GLI0</accession>
<dbReference type="Proteomes" id="UP001551675">
    <property type="component" value="Unassembled WGS sequence"/>
</dbReference>
<reference evidence="1 2" key="1">
    <citation type="submission" date="2024-06" db="EMBL/GenBank/DDBJ databases">
        <title>The Natural Products Discovery Center: Release of the First 8490 Sequenced Strains for Exploring Actinobacteria Biosynthetic Diversity.</title>
        <authorList>
            <person name="Kalkreuter E."/>
            <person name="Kautsar S.A."/>
            <person name="Yang D."/>
            <person name="Bader C.D."/>
            <person name="Teijaro C.N."/>
            <person name="Fluegel L."/>
            <person name="Davis C.M."/>
            <person name="Simpson J.R."/>
            <person name="Lauterbach L."/>
            <person name="Steele A.D."/>
            <person name="Gui C."/>
            <person name="Meng S."/>
            <person name="Li G."/>
            <person name="Viehrig K."/>
            <person name="Ye F."/>
            <person name="Su P."/>
            <person name="Kiefer A.F."/>
            <person name="Nichols A."/>
            <person name="Cepeda A.J."/>
            <person name="Yan W."/>
            <person name="Fan B."/>
            <person name="Jiang Y."/>
            <person name="Adhikari A."/>
            <person name="Zheng C.-J."/>
            <person name="Schuster L."/>
            <person name="Cowan T.M."/>
            <person name="Smanski M.J."/>
            <person name="Chevrette M.G."/>
            <person name="De Carvalho L.P.S."/>
            <person name="Shen B."/>
        </authorList>
    </citation>
    <scope>NUCLEOTIDE SEQUENCE [LARGE SCALE GENOMIC DNA]</scope>
    <source>
        <strain evidence="1 2">NPDC050100</strain>
    </source>
</reference>
<gene>
    <name evidence="1" type="ORF">AB0I59_28010</name>
</gene>
<dbReference type="EMBL" id="JBFALK010000016">
    <property type="protein sequence ID" value="MEV0972464.1"/>
    <property type="molecule type" value="Genomic_DNA"/>
</dbReference>
<protein>
    <submittedName>
        <fullName evidence="1">Uncharacterized protein</fullName>
    </submittedName>
</protein>
<evidence type="ECO:0000313" key="2">
    <source>
        <dbReference type="Proteomes" id="UP001551675"/>
    </source>
</evidence>
<keyword evidence="2" id="KW-1185">Reference proteome</keyword>